<dbReference type="OrthoDB" id="9803927at2"/>
<dbReference type="Pfam" id="PF22494">
    <property type="entry name" value="choice_anch_I"/>
    <property type="match status" value="1"/>
</dbReference>
<protein>
    <recommendedName>
        <fullName evidence="1">Choice-of-anchor I domain-containing protein</fullName>
    </recommendedName>
</protein>
<dbReference type="Proteomes" id="UP000192756">
    <property type="component" value="Unassembled WGS sequence"/>
</dbReference>
<reference evidence="3" key="1">
    <citation type="submission" date="2017-04" db="EMBL/GenBank/DDBJ databases">
        <authorList>
            <person name="Varghese N."/>
            <person name="Submissions S."/>
        </authorList>
    </citation>
    <scope>NUCLEOTIDE SEQUENCE [LARGE SCALE GENOMIC DNA]</scope>
    <source>
        <strain evidence="3">DSM 12126</strain>
    </source>
</reference>
<dbReference type="NCBIfam" id="NF038117">
    <property type="entry name" value="choice_anch_I"/>
    <property type="match status" value="1"/>
</dbReference>
<dbReference type="Gene3D" id="2.130.10.10">
    <property type="entry name" value="YVTN repeat-like/Quinoprotein amine dehydrogenase"/>
    <property type="match status" value="1"/>
</dbReference>
<gene>
    <name evidence="2" type="ORF">SAMN04488524_0330</name>
</gene>
<keyword evidence="3" id="KW-1185">Reference proteome</keyword>
<evidence type="ECO:0000313" key="2">
    <source>
        <dbReference type="EMBL" id="SMC41938.1"/>
    </source>
</evidence>
<name>A0A1W1Z1X3_9SPHI</name>
<dbReference type="EMBL" id="FWXT01000001">
    <property type="protein sequence ID" value="SMC41938.1"/>
    <property type="molecule type" value="Genomic_DNA"/>
</dbReference>
<dbReference type="InterPro" id="IPR055188">
    <property type="entry name" value="Choice_anch_I"/>
</dbReference>
<proteinExistence type="predicted"/>
<evidence type="ECO:0000259" key="1">
    <source>
        <dbReference type="Pfam" id="PF22494"/>
    </source>
</evidence>
<dbReference type="AlphaFoldDB" id="A0A1W1Z1X3"/>
<dbReference type="InterPro" id="IPR015943">
    <property type="entry name" value="WD40/YVTN_repeat-like_dom_sf"/>
</dbReference>
<dbReference type="PANTHER" id="PTHR46928">
    <property type="entry name" value="MESENCHYME-SPECIFIC CELL SURFACE GLYCOPROTEIN"/>
    <property type="match status" value="1"/>
</dbReference>
<sequence>MRRFLLFALSLTIGITSCKKDKTPGEEPDFFVNEDAATFAEIGTIDIGETGAAEISAYDPETKKLFVVKNENEGLPNQVNRIEVIDFKNPSAMTVISDIGMEPFGGAVNSLTVHSGKLAAAIQAGDKTANGKIVVFKTSDHSVISQVTVGALPDMVTFSPDGKYIMSANEGEPNATYTIDPEGSVSIISVNENYAVTTVNFSSMASQQNALMQKGFRIFGPNSTFVKDIEPEYITISSDSKTAWVTLQENNGIAKIDIPSKTISNIFPLGFKDYSLDGTEIDPTDDNKAYAAAKWPVKGIYMPDAIAVLESNGIPYLFTANEGDAREYDTFVEVKRVKDKTITLDPTKFPDWAELKKDGKLGRLNITTTLGDIDGDGDLDELYSLGARSFSVWNGSNGSLVFDSKNELDKKTVEAETYDDGRSDDKSVEPEGIAIGTVGNKKVAFVGMERADAVAVYDLTNPASPVFLKLLKCGDAPEGLLFIPAKDSPTKKSLLVVSSEGDGVVKVYTPKTIG</sequence>
<accession>A0A1W1Z1X3</accession>
<feature type="domain" description="Choice-of-anchor I" evidence="1">
    <location>
        <begin position="48"/>
        <end position="508"/>
    </location>
</feature>
<dbReference type="PROSITE" id="PS51257">
    <property type="entry name" value="PROKAR_LIPOPROTEIN"/>
    <property type="match status" value="1"/>
</dbReference>
<evidence type="ECO:0000313" key="3">
    <source>
        <dbReference type="Proteomes" id="UP000192756"/>
    </source>
</evidence>
<dbReference type="PANTHER" id="PTHR46928:SF1">
    <property type="entry name" value="MESENCHYME-SPECIFIC CELL SURFACE GLYCOPROTEIN"/>
    <property type="match status" value="1"/>
</dbReference>
<dbReference type="InterPro" id="IPR052956">
    <property type="entry name" value="Mesenchyme-surface_protein"/>
</dbReference>
<organism evidence="2 3">
    <name type="scientific">Pedobacter africanus</name>
    <dbReference type="NCBI Taxonomy" id="151894"/>
    <lineage>
        <taxon>Bacteria</taxon>
        <taxon>Pseudomonadati</taxon>
        <taxon>Bacteroidota</taxon>
        <taxon>Sphingobacteriia</taxon>
        <taxon>Sphingobacteriales</taxon>
        <taxon>Sphingobacteriaceae</taxon>
        <taxon>Pedobacter</taxon>
    </lineage>
</organism>
<dbReference type="RefSeq" id="WP_084236681.1">
    <property type="nucleotide sequence ID" value="NZ_FWXT01000001.1"/>
</dbReference>
<dbReference type="SUPFAM" id="SSF75011">
    <property type="entry name" value="3-carboxy-cis,cis-mucoante lactonizing enzyme"/>
    <property type="match status" value="1"/>
</dbReference>
<dbReference type="STRING" id="151894.SAMN04488524_0330"/>